<reference evidence="2" key="1">
    <citation type="journal article" date="2022" name="Int. J. Mol. Sci.">
        <title>Draft Genome of Tanacetum Coccineum: Genomic Comparison of Closely Related Tanacetum-Family Plants.</title>
        <authorList>
            <person name="Yamashiro T."/>
            <person name="Shiraishi A."/>
            <person name="Nakayama K."/>
            <person name="Satake H."/>
        </authorList>
    </citation>
    <scope>NUCLEOTIDE SEQUENCE</scope>
</reference>
<dbReference type="InterPro" id="IPR054722">
    <property type="entry name" value="PolX-like_BBD"/>
</dbReference>
<evidence type="ECO:0000313" key="2">
    <source>
        <dbReference type="EMBL" id="GJT97987.1"/>
    </source>
</evidence>
<organism evidence="2 3">
    <name type="scientific">Tanacetum coccineum</name>
    <dbReference type="NCBI Taxonomy" id="301880"/>
    <lineage>
        <taxon>Eukaryota</taxon>
        <taxon>Viridiplantae</taxon>
        <taxon>Streptophyta</taxon>
        <taxon>Embryophyta</taxon>
        <taxon>Tracheophyta</taxon>
        <taxon>Spermatophyta</taxon>
        <taxon>Magnoliopsida</taxon>
        <taxon>eudicotyledons</taxon>
        <taxon>Gunneridae</taxon>
        <taxon>Pentapetalae</taxon>
        <taxon>asterids</taxon>
        <taxon>campanulids</taxon>
        <taxon>Asterales</taxon>
        <taxon>Asteraceae</taxon>
        <taxon>Asteroideae</taxon>
        <taxon>Anthemideae</taxon>
        <taxon>Anthemidinae</taxon>
        <taxon>Tanacetum</taxon>
    </lineage>
</organism>
<dbReference type="Proteomes" id="UP001151760">
    <property type="component" value="Unassembled WGS sequence"/>
</dbReference>
<protein>
    <recommendedName>
        <fullName evidence="1">Retrovirus-related Pol polyprotein from transposon TNT 1-94-like beta-barrel domain-containing protein</fullName>
    </recommendedName>
</protein>
<evidence type="ECO:0000313" key="3">
    <source>
        <dbReference type="Proteomes" id="UP001151760"/>
    </source>
</evidence>
<dbReference type="Pfam" id="PF22936">
    <property type="entry name" value="Pol_BBD"/>
    <property type="match status" value="1"/>
</dbReference>
<comment type="caution">
    <text evidence="2">The sequence shown here is derived from an EMBL/GenBank/DDBJ whole genome shotgun (WGS) entry which is preliminary data.</text>
</comment>
<dbReference type="EMBL" id="BQNB010020633">
    <property type="protein sequence ID" value="GJT97987.1"/>
    <property type="molecule type" value="Genomic_DNA"/>
</dbReference>
<accession>A0ABQ5IFB0</accession>
<gene>
    <name evidence="2" type="ORF">Tco_1093505</name>
</gene>
<name>A0ABQ5IFB0_9ASTR</name>
<keyword evidence="3" id="KW-1185">Reference proteome</keyword>
<sequence length="142" mass="15575">MVNYRIAWVVDSGATDHISISLTVMHNTFTCNPPILINLPNGQTVEVNICGSVRINSEITLTNVFYVPSFSYILLFISKLTKEMPIAAILTSLSCSFQTLNKKIAHETLCEGLYIIFPETTNTTTSSQTTAAITKALNAKTI</sequence>
<proteinExistence type="predicted"/>
<feature type="domain" description="Retrovirus-related Pol polyprotein from transposon TNT 1-94-like beta-barrel" evidence="1">
    <location>
        <begin position="8"/>
        <end position="83"/>
    </location>
</feature>
<reference evidence="2" key="2">
    <citation type="submission" date="2022-01" db="EMBL/GenBank/DDBJ databases">
        <authorList>
            <person name="Yamashiro T."/>
            <person name="Shiraishi A."/>
            <person name="Satake H."/>
            <person name="Nakayama K."/>
        </authorList>
    </citation>
    <scope>NUCLEOTIDE SEQUENCE</scope>
</reference>
<evidence type="ECO:0000259" key="1">
    <source>
        <dbReference type="Pfam" id="PF22936"/>
    </source>
</evidence>